<sequence length="306" mass="33936">MPKRAAFTPKPSIEKLPLAVRKDIWDNFESKKTDFESEIGKLLDTAFTININANAVWAYAEGLSASSAGGTFSGYVEGFISALKGYLEKYGDEGKSYFNSAVTQSELALVVNSLADEAETISADVKDGVFRILFRQDRLGYNQSWLNDHFLNAIEAVPREGFSLIAKHSIENNFNADIGSLTQEIGEILALPDIIIDANFEENYAALNCKDDKSWQSNFGAATFAYFSDGLKYQLVRQGFRGDDMLQEGFAEMVTSKTIKLRVVNATTGGLTNETIIENGIVYLQTTPDRWHYNVNEAGQQLLDLL</sequence>
<dbReference type="OrthoDB" id="2364174at2759"/>
<keyword evidence="2" id="KW-1185">Reference proteome</keyword>
<accession>A0A5C3LJB8</accession>
<proteinExistence type="predicted"/>
<gene>
    <name evidence="1" type="ORF">BDQ12DRAFT_773579</name>
</gene>
<protein>
    <submittedName>
        <fullName evidence="1">Uncharacterized protein</fullName>
    </submittedName>
</protein>
<dbReference type="AlphaFoldDB" id="A0A5C3LJB8"/>
<reference evidence="1 2" key="1">
    <citation type="journal article" date="2019" name="Nat. Ecol. Evol.">
        <title>Megaphylogeny resolves global patterns of mushroom evolution.</title>
        <authorList>
            <person name="Varga T."/>
            <person name="Krizsan K."/>
            <person name="Foldi C."/>
            <person name="Dima B."/>
            <person name="Sanchez-Garcia M."/>
            <person name="Sanchez-Ramirez S."/>
            <person name="Szollosi G.J."/>
            <person name="Szarkandi J.G."/>
            <person name="Papp V."/>
            <person name="Albert L."/>
            <person name="Andreopoulos W."/>
            <person name="Angelini C."/>
            <person name="Antonin V."/>
            <person name="Barry K.W."/>
            <person name="Bougher N.L."/>
            <person name="Buchanan P."/>
            <person name="Buyck B."/>
            <person name="Bense V."/>
            <person name="Catcheside P."/>
            <person name="Chovatia M."/>
            <person name="Cooper J."/>
            <person name="Damon W."/>
            <person name="Desjardin D."/>
            <person name="Finy P."/>
            <person name="Geml J."/>
            <person name="Haridas S."/>
            <person name="Hughes K."/>
            <person name="Justo A."/>
            <person name="Karasinski D."/>
            <person name="Kautmanova I."/>
            <person name="Kiss B."/>
            <person name="Kocsube S."/>
            <person name="Kotiranta H."/>
            <person name="LaButti K.M."/>
            <person name="Lechner B.E."/>
            <person name="Liimatainen K."/>
            <person name="Lipzen A."/>
            <person name="Lukacs Z."/>
            <person name="Mihaltcheva S."/>
            <person name="Morgado L.N."/>
            <person name="Niskanen T."/>
            <person name="Noordeloos M.E."/>
            <person name="Ohm R.A."/>
            <person name="Ortiz-Santana B."/>
            <person name="Ovrebo C."/>
            <person name="Racz N."/>
            <person name="Riley R."/>
            <person name="Savchenko A."/>
            <person name="Shiryaev A."/>
            <person name="Soop K."/>
            <person name="Spirin V."/>
            <person name="Szebenyi C."/>
            <person name="Tomsovsky M."/>
            <person name="Tulloss R.E."/>
            <person name="Uehling J."/>
            <person name="Grigoriev I.V."/>
            <person name="Vagvolgyi C."/>
            <person name="Papp T."/>
            <person name="Martin F.M."/>
            <person name="Miettinen O."/>
            <person name="Hibbett D.S."/>
            <person name="Nagy L.G."/>
        </authorList>
    </citation>
    <scope>NUCLEOTIDE SEQUENCE [LARGE SCALE GENOMIC DNA]</scope>
    <source>
        <strain evidence="1 2">CBS 166.37</strain>
    </source>
</reference>
<dbReference type="Proteomes" id="UP000308652">
    <property type="component" value="Unassembled WGS sequence"/>
</dbReference>
<evidence type="ECO:0000313" key="2">
    <source>
        <dbReference type="Proteomes" id="UP000308652"/>
    </source>
</evidence>
<dbReference type="EMBL" id="ML213678">
    <property type="protein sequence ID" value="TFK32333.1"/>
    <property type="molecule type" value="Genomic_DNA"/>
</dbReference>
<organism evidence="1 2">
    <name type="scientific">Crucibulum laeve</name>
    <dbReference type="NCBI Taxonomy" id="68775"/>
    <lineage>
        <taxon>Eukaryota</taxon>
        <taxon>Fungi</taxon>
        <taxon>Dikarya</taxon>
        <taxon>Basidiomycota</taxon>
        <taxon>Agaricomycotina</taxon>
        <taxon>Agaricomycetes</taxon>
        <taxon>Agaricomycetidae</taxon>
        <taxon>Agaricales</taxon>
        <taxon>Agaricineae</taxon>
        <taxon>Nidulariaceae</taxon>
        <taxon>Crucibulum</taxon>
    </lineage>
</organism>
<evidence type="ECO:0000313" key="1">
    <source>
        <dbReference type="EMBL" id="TFK32333.1"/>
    </source>
</evidence>
<name>A0A5C3LJB8_9AGAR</name>